<feature type="compositionally biased region" description="Polar residues" evidence="1">
    <location>
        <begin position="432"/>
        <end position="451"/>
    </location>
</feature>
<dbReference type="AlphaFoldDB" id="A0A1L7T6S6"/>
<accession>A0A1L7T6S6</accession>
<comment type="caution">
    <text evidence="2">The sequence shown here is derived from an EMBL/GenBank/DDBJ whole genome shotgun (WGS) entry which is preliminary data.</text>
</comment>
<dbReference type="VEuPathDB" id="FungiDB:FMAN_07318"/>
<dbReference type="InterPro" id="IPR011009">
    <property type="entry name" value="Kinase-like_dom_sf"/>
</dbReference>
<feature type="compositionally biased region" description="Basic residues" evidence="1">
    <location>
        <begin position="739"/>
        <end position="749"/>
    </location>
</feature>
<keyword evidence="3" id="KW-1185">Reference proteome</keyword>
<feature type="compositionally biased region" description="Basic residues" evidence="1">
    <location>
        <begin position="764"/>
        <end position="776"/>
    </location>
</feature>
<dbReference type="EMBL" id="FCQH01000005">
    <property type="protein sequence ID" value="CVK92422.1"/>
    <property type="molecule type" value="Genomic_DNA"/>
</dbReference>
<evidence type="ECO:0000256" key="1">
    <source>
        <dbReference type="SAM" id="MobiDB-lite"/>
    </source>
</evidence>
<dbReference type="GeneID" id="65086579"/>
<evidence type="ECO:0008006" key="4">
    <source>
        <dbReference type="Google" id="ProtNLM"/>
    </source>
</evidence>
<evidence type="ECO:0000313" key="2">
    <source>
        <dbReference type="EMBL" id="CVK92422.1"/>
    </source>
</evidence>
<dbReference type="CDD" id="cd22249">
    <property type="entry name" value="UDM1_RNF168_RNF169-like"/>
    <property type="match status" value="1"/>
</dbReference>
<reference evidence="3" key="1">
    <citation type="journal article" date="2016" name="Genome Biol. Evol.">
        <title>Comparative 'omics' of the Fusarium fujikuroi species complex highlights differences in genetic potential and metabolite synthesis.</title>
        <authorList>
            <person name="Niehaus E.-M."/>
            <person name="Muensterkoetter M."/>
            <person name="Proctor R.H."/>
            <person name="Brown D.W."/>
            <person name="Sharon A."/>
            <person name="Idan Y."/>
            <person name="Oren-Young L."/>
            <person name="Sieber C.M."/>
            <person name="Novak O."/>
            <person name="Pencik A."/>
            <person name="Tarkowska D."/>
            <person name="Hromadova K."/>
            <person name="Freeman S."/>
            <person name="Maymon M."/>
            <person name="Elazar M."/>
            <person name="Youssef S.A."/>
            <person name="El-Shabrawy E.S.M."/>
            <person name="Shalaby A.B.A."/>
            <person name="Houterman P."/>
            <person name="Brock N.L."/>
            <person name="Burkhardt I."/>
            <person name="Tsavkelova E.A."/>
            <person name="Dickschat J.S."/>
            <person name="Galuszka P."/>
            <person name="Gueldener U."/>
            <person name="Tudzynski B."/>
        </authorList>
    </citation>
    <scope>NUCLEOTIDE SEQUENCE [LARGE SCALE GENOMIC DNA]</scope>
    <source>
        <strain evidence="3">MRC7560</strain>
    </source>
</reference>
<dbReference type="SUPFAM" id="SSF56112">
    <property type="entry name" value="Protein kinase-like (PK-like)"/>
    <property type="match status" value="1"/>
</dbReference>
<evidence type="ECO:0000313" key="3">
    <source>
        <dbReference type="Proteomes" id="UP000184255"/>
    </source>
</evidence>
<organism evidence="2 3">
    <name type="scientific">Fusarium mangiferae</name>
    <name type="common">Mango malformation disease fungus</name>
    <dbReference type="NCBI Taxonomy" id="192010"/>
    <lineage>
        <taxon>Eukaryota</taxon>
        <taxon>Fungi</taxon>
        <taxon>Dikarya</taxon>
        <taxon>Ascomycota</taxon>
        <taxon>Pezizomycotina</taxon>
        <taxon>Sordariomycetes</taxon>
        <taxon>Hypocreomycetidae</taxon>
        <taxon>Hypocreales</taxon>
        <taxon>Nectriaceae</taxon>
        <taxon>Fusarium</taxon>
        <taxon>Fusarium fujikuroi species complex</taxon>
    </lineage>
</organism>
<protein>
    <recommendedName>
        <fullName evidence="4">Protein kinase domain-containing protein</fullName>
    </recommendedName>
</protein>
<feature type="compositionally biased region" description="Basic and acidic residues" evidence="1">
    <location>
        <begin position="512"/>
        <end position="522"/>
    </location>
</feature>
<feature type="region of interest" description="Disordered" evidence="1">
    <location>
        <begin position="25"/>
        <end position="63"/>
    </location>
</feature>
<feature type="region of interest" description="Disordered" evidence="1">
    <location>
        <begin position="739"/>
        <end position="776"/>
    </location>
</feature>
<sequence>MTDRDDKIHRLQRELDAMQKREQLANEQARLAREQENAAREREKEAREQEKASREREENLKRDQRNTSYDEYLLLCHEILFTPLKVQDKSKSSGGGTTDVTGKHYPLTLRPWNGFLDAQRLCHDIITKTTSGFLLPSKIAVCAIAEASHKRPVASEEDLRTFEHLAVEDPVENIIAAFGPRSQDHPNGRDFDCKVISFENQPLSLLEPDETDRDSDRNDGDEIFFEAVQGPPGSKKRMALHRKVVRKRGPDKWAIRTRFSGQQCTAFPGEYKAAHKIPVESFQKAMRTEDLFTRVVLRLSSGKVSNDGETRLQEQIEETVAKALAQTFHYMIRLGCSFGYLTAGKSLVFLHIGDDPKVLYYHVSQPEDDAKSSDGSIDLFHTAVAQLAAFCLQTCRDSGKPDLWKERAFSQLREWPQPYAEMRGGTTEEESPQSTCSASSYPGSTTATQELTVELRRTTRASCKPTLEPSTNDTSDDDITGGPRRRTDGLQPSLRVTHPGSKKRKDVPSGSDETRSSEELEVETRPYCTQECMLGLKRHGHLDEKCPNVALHCRASRNMSHPIDTVRLRELIREELHRPVHRLRSVKPLDRDGKYGETGALFKLSLNHYGYTFVGKGTFAAATKRLRHEAEVYTRLEPLQGHVVPVCLGSIDLDMPYPLAAADVVHMLLMSWAGDALTPGDDFSPELPRFQELLRTCGVIHDDLRQQNLVRNYEQGHIMLIDFNLAIILPAMRHKRVDGLSHKRKKRLRGSATGNAFDEPRSLKQPRRHGHAGRVT</sequence>
<dbReference type="Proteomes" id="UP000184255">
    <property type="component" value="Unassembled WGS sequence"/>
</dbReference>
<proteinExistence type="predicted"/>
<gene>
    <name evidence="2" type="ORF">FMAN_07318</name>
</gene>
<feature type="region of interest" description="Disordered" evidence="1">
    <location>
        <begin position="415"/>
        <end position="522"/>
    </location>
</feature>
<name>A0A1L7T6S6_FUSMA</name>
<dbReference type="RefSeq" id="XP_041681540.1">
    <property type="nucleotide sequence ID" value="XM_041830925.1"/>
</dbReference>